<dbReference type="Proteomes" id="UP001303647">
    <property type="component" value="Unassembled WGS sequence"/>
</dbReference>
<dbReference type="InterPro" id="IPR052337">
    <property type="entry name" value="SAT4-like"/>
</dbReference>
<keyword evidence="1" id="KW-0812">Transmembrane</keyword>
<name>A0AAN7CML9_9PEZI</name>
<sequence>MALYSAPPPLRPFSEDKPTLLVCWWITMFCAVIIALRVVGRFIRTEKLFREDKTAALALVPLFLRMGFVHVILIYGTNNAQLQGAGLSDEQLHKRSIASGLVLLSRAFYAAT</sequence>
<organism evidence="2 3">
    <name type="scientific">Corynascus novoguineensis</name>
    <dbReference type="NCBI Taxonomy" id="1126955"/>
    <lineage>
        <taxon>Eukaryota</taxon>
        <taxon>Fungi</taxon>
        <taxon>Dikarya</taxon>
        <taxon>Ascomycota</taxon>
        <taxon>Pezizomycotina</taxon>
        <taxon>Sordariomycetes</taxon>
        <taxon>Sordariomycetidae</taxon>
        <taxon>Sordariales</taxon>
        <taxon>Chaetomiaceae</taxon>
        <taxon>Corynascus</taxon>
    </lineage>
</organism>
<accession>A0AAN7CML9</accession>
<evidence type="ECO:0000256" key="1">
    <source>
        <dbReference type="SAM" id="Phobius"/>
    </source>
</evidence>
<evidence type="ECO:0000313" key="3">
    <source>
        <dbReference type="Proteomes" id="UP001303647"/>
    </source>
</evidence>
<keyword evidence="1" id="KW-1133">Transmembrane helix</keyword>
<dbReference type="PANTHER" id="PTHR33048:SF19">
    <property type="entry name" value="MEMBRANE PROTEIN PTH11-LIKE, PUTATIVE (AFU_ORTHOLOGUE AFUA_1G14080)-RELATED"/>
    <property type="match status" value="1"/>
</dbReference>
<protein>
    <submittedName>
        <fullName evidence="2">Uncharacterized protein</fullName>
    </submittedName>
</protein>
<dbReference type="EMBL" id="MU857733">
    <property type="protein sequence ID" value="KAK4244555.1"/>
    <property type="molecule type" value="Genomic_DNA"/>
</dbReference>
<reference evidence="2" key="1">
    <citation type="journal article" date="2023" name="Mol. Phylogenet. Evol.">
        <title>Genome-scale phylogeny and comparative genomics of the fungal order Sordariales.</title>
        <authorList>
            <person name="Hensen N."/>
            <person name="Bonometti L."/>
            <person name="Westerberg I."/>
            <person name="Brannstrom I.O."/>
            <person name="Guillou S."/>
            <person name="Cros-Aarteil S."/>
            <person name="Calhoun S."/>
            <person name="Haridas S."/>
            <person name="Kuo A."/>
            <person name="Mondo S."/>
            <person name="Pangilinan J."/>
            <person name="Riley R."/>
            <person name="LaButti K."/>
            <person name="Andreopoulos B."/>
            <person name="Lipzen A."/>
            <person name="Chen C."/>
            <person name="Yan M."/>
            <person name="Daum C."/>
            <person name="Ng V."/>
            <person name="Clum A."/>
            <person name="Steindorff A."/>
            <person name="Ohm R.A."/>
            <person name="Martin F."/>
            <person name="Silar P."/>
            <person name="Natvig D.O."/>
            <person name="Lalanne C."/>
            <person name="Gautier V."/>
            <person name="Ament-Velasquez S.L."/>
            <person name="Kruys A."/>
            <person name="Hutchinson M.I."/>
            <person name="Powell A.J."/>
            <person name="Barry K."/>
            <person name="Miller A.N."/>
            <person name="Grigoriev I.V."/>
            <person name="Debuchy R."/>
            <person name="Gladieux P."/>
            <person name="Hiltunen Thoren M."/>
            <person name="Johannesson H."/>
        </authorList>
    </citation>
    <scope>NUCLEOTIDE SEQUENCE</scope>
    <source>
        <strain evidence="2">CBS 359.72</strain>
    </source>
</reference>
<gene>
    <name evidence="2" type="ORF">C7999DRAFT_35070</name>
</gene>
<proteinExistence type="predicted"/>
<keyword evidence="1" id="KW-0472">Membrane</keyword>
<comment type="caution">
    <text evidence="2">The sequence shown here is derived from an EMBL/GenBank/DDBJ whole genome shotgun (WGS) entry which is preliminary data.</text>
</comment>
<evidence type="ECO:0000313" key="2">
    <source>
        <dbReference type="EMBL" id="KAK4244555.1"/>
    </source>
</evidence>
<dbReference type="AlphaFoldDB" id="A0AAN7CML9"/>
<dbReference type="PANTHER" id="PTHR33048">
    <property type="entry name" value="PTH11-LIKE INTEGRAL MEMBRANE PROTEIN (AFU_ORTHOLOGUE AFUA_5G11245)"/>
    <property type="match status" value="1"/>
</dbReference>
<feature type="transmembrane region" description="Helical" evidence="1">
    <location>
        <begin position="55"/>
        <end position="75"/>
    </location>
</feature>
<reference evidence="2" key="2">
    <citation type="submission" date="2023-05" db="EMBL/GenBank/DDBJ databases">
        <authorList>
            <consortium name="Lawrence Berkeley National Laboratory"/>
            <person name="Steindorff A."/>
            <person name="Hensen N."/>
            <person name="Bonometti L."/>
            <person name="Westerberg I."/>
            <person name="Brannstrom I.O."/>
            <person name="Guillou S."/>
            <person name="Cros-Aarteil S."/>
            <person name="Calhoun S."/>
            <person name="Haridas S."/>
            <person name="Kuo A."/>
            <person name="Mondo S."/>
            <person name="Pangilinan J."/>
            <person name="Riley R."/>
            <person name="Labutti K."/>
            <person name="Andreopoulos B."/>
            <person name="Lipzen A."/>
            <person name="Chen C."/>
            <person name="Yanf M."/>
            <person name="Daum C."/>
            <person name="Ng V."/>
            <person name="Clum A."/>
            <person name="Ohm R."/>
            <person name="Martin F."/>
            <person name="Silar P."/>
            <person name="Natvig D."/>
            <person name="Lalanne C."/>
            <person name="Gautier V."/>
            <person name="Ament-Velasquez S.L."/>
            <person name="Kruys A."/>
            <person name="Hutchinson M.I."/>
            <person name="Powell A.J."/>
            <person name="Barry K."/>
            <person name="Miller A.N."/>
            <person name="Grigoriev I.V."/>
            <person name="Debuchy R."/>
            <person name="Gladieux P."/>
            <person name="Thoren M.H."/>
            <person name="Johannesson H."/>
        </authorList>
    </citation>
    <scope>NUCLEOTIDE SEQUENCE</scope>
    <source>
        <strain evidence="2">CBS 359.72</strain>
    </source>
</reference>
<feature type="transmembrane region" description="Helical" evidence="1">
    <location>
        <begin position="20"/>
        <end position="43"/>
    </location>
</feature>
<feature type="non-terminal residue" evidence="2">
    <location>
        <position position="112"/>
    </location>
</feature>
<keyword evidence="3" id="KW-1185">Reference proteome</keyword>